<evidence type="ECO:0000256" key="1">
    <source>
        <dbReference type="SAM" id="MobiDB-lite"/>
    </source>
</evidence>
<dbReference type="EMBL" id="CP142734">
    <property type="protein sequence ID" value="WUR04463.1"/>
    <property type="molecule type" value="Genomic_DNA"/>
</dbReference>
<evidence type="ECO:0000313" key="2">
    <source>
        <dbReference type="EMBL" id="WUR04463.1"/>
    </source>
</evidence>
<dbReference type="KEGG" id="vnx:VNE69_09018"/>
<gene>
    <name evidence="2" type="ORF">VNE69_09018</name>
</gene>
<feature type="compositionally biased region" description="Acidic residues" evidence="1">
    <location>
        <begin position="103"/>
        <end position="116"/>
    </location>
</feature>
<dbReference type="RefSeq" id="XP_065330608.1">
    <property type="nucleotide sequence ID" value="XM_065474536.1"/>
</dbReference>
<organism evidence="2 3">
    <name type="scientific">Vairimorpha necatrix</name>
    <dbReference type="NCBI Taxonomy" id="6039"/>
    <lineage>
        <taxon>Eukaryota</taxon>
        <taxon>Fungi</taxon>
        <taxon>Fungi incertae sedis</taxon>
        <taxon>Microsporidia</taxon>
        <taxon>Nosematidae</taxon>
        <taxon>Vairimorpha</taxon>
    </lineage>
</organism>
<protein>
    <submittedName>
        <fullName evidence="2">SP-containing protein</fullName>
    </submittedName>
</protein>
<dbReference type="GeneID" id="90542297"/>
<feature type="region of interest" description="Disordered" evidence="1">
    <location>
        <begin position="234"/>
        <end position="260"/>
    </location>
</feature>
<accession>A0AAX4JF56</accession>
<feature type="compositionally biased region" description="Polar residues" evidence="1">
    <location>
        <begin position="237"/>
        <end position="249"/>
    </location>
</feature>
<reference evidence="2" key="1">
    <citation type="journal article" date="2024" name="BMC Genomics">
        <title>Functional annotation of a divergent genome using sequence and structure-based similarity.</title>
        <authorList>
            <person name="Svedberg D."/>
            <person name="Winiger R.R."/>
            <person name="Berg A."/>
            <person name="Sharma H."/>
            <person name="Tellgren-Roth C."/>
            <person name="Debrunner-Vossbrinck B.A."/>
            <person name="Vossbrinck C.R."/>
            <person name="Barandun J."/>
        </authorList>
    </citation>
    <scope>NUCLEOTIDE SEQUENCE</scope>
    <source>
        <strain evidence="2">Illinois isolate</strain>
    </source>
</reference>
<dbReference type="AlphaFoldDB" id="A0AAX4JF56"/>
<feature type="region of interest" description="Disordered" evidence="1">
    <location>
        <begin position="95"/>
        <end position="120"/>
    </location>
</feature>
<sequence length="362" mass="41185">MILFIIFGIFAKEFNNNYNEAFVFPYNVDQKNTEANIYIIVSSKDDNAHFALITKTGELLTFDKETKKLKFIKVDIKYFTESMCTINNDTSSEKCKDVKKAEEGEEGKDEGESEGEEEKKSEEDILNLFLRFNNAHSSSIGIKGTNFCIFDDKGEFIAKECPRPGYGGDNFGIILIIKPNENTQEEQENGQHNSNKFEQIKNLLLEEGRNLQVKTNNPQGNYRKKMMQSDIVEENPQKTSTSVGTQHGEQNPIPGRETSRGSFNRRYIDLLEAENLPPNDPSNELTREELQFLMKKTLFEKEAAHLREAHETPEELGVGTQSFVNPQAVGENVNYPSKAVGSKQQLFGPFSHRQQIKKFIGI</sequence>
<evidence type="ECO:0000313" key="3">
    <source>
        <dbReference type="Proteomes" id="UP001334084"/>
    </source>
</evidence>
<dbReference type="Proteomes" id="UP001334084">
    <property type="component" value="Chromosome 9"/>
</dbReference>
<keyword evidence="3" id="KW-1185">Reference proteome</keyword>
<proteinExistence type="predicted"/>
<name>A0AAX4JF56_9MICR</name>